<gene>
    <name evidence="9" type="ORF">PDIGIT_LOCUS6610</name>
</gene>
<organism evidence="9 10">
    <name type="scientific">Periconia digitata</name>
    <dbReference type="NCBI Taxonomy" id="1303443"/>
    <lineage>
        <taxon>Eukaryota</taxon>
        <taxon>Fungi</taxon>
        <taxon>Dikarya</taxon>
        <taxon>Ascomycota</taxon>
        <taxon>Pezizomycotina</taxon>
        <taxon>Dothideomycetes</taxon>
        <taxon>Pleosporomycetidae</taxon>
        <taxon>Pleosporales</taxon>
        <taxon>Massarineae</taxon>
        <taxon>Periconiaceae</taxon>
        <taxon>Periconia</taxon>
    </lineage>
</organism>
<dbReference type="InterPro" id="IPR018202">
    <property type="entry name" value="Ser_caboxypep_ser_AS"/>
</dbReference>
<evidence type="ECO:0000256" key="1">
    <source>
        <dbReference type="ARBA" id="ARBA00009431"/>
    </source>
</evidence>
<feature type="compositionally biased region" description="Polar residues" evidence="8">
    <location>
        <begin position="532"/>
        <end position="549"/>
    </location>
</feature>
<evidence type="ECO:0000256" key="8">
    <source>
        <dbReference type="SAM" id="MobiDB-lite"/>
    </source>
</evidence>
<dbReference type="SUPFAM" id="SSF53474">
    <property type="entry name" value="alpha/beta-Hydrolases"/>
    <property type="match status" value="1"/>
</dbReference>
<evidence type="ECO:0000313" key="10">
    <source>
        <dbReference type="Proteomes" id="UP001152607"/>
    </source>
</evidence>
<proteinExistence type="inferred from homology"/>
<comment type="similarity">
    <text evidence="1 7">Belongs to the peptidase S10 family.</text>
</comment>
<evidence type="ECO:0000256" key="4">
    <source>
        <dbReference type="ARBA" id="ARBA00022729"/>
    </source>
</evidence>
<dbReference type="OrthoDB" id="443318at2759"/>
<sequence length="549" mass="60500">MQLLSLLAIGGLAASAVAKSSRGAALARKGIQPQKPRYTPRPVSAHIRRDEKTIIPQTDKTAKYVVNGTAGAIPEVNFDIGESYAGLVPISDKANETSELYFWFFPSKNEEASDEITIWLNGGPGCSSLEGFLQENGPISWQYGTAHPVYNPWNWATLTNMVWVEQPVGTGFSKGNSSATSEEEIAEEFAGFWKNFIQTFGLENRKVYIAGESYAGKYVPYIADAMLNKEDPEFYDVKGILIYDPSVAEDVLLEDIPAVPFLDYWANLFNLNASYTADLHERADKCGYTDYMNKYLTFPPVSKLPTPNSTAKTPGCGVWEDIIDAVMLTNPCFDVYQVATTCPLLWDVLGFPGSFGYLPEGEMVYFNRTDVQKAINAPIQEWEECSDGVLDTDTSAQSSWEVIPRLIDTLDRTVIVHGDLDFILLANGTLLAIQNMTFGGMQGFQSPPTEEFFVPYHESYSDGSLAASGIMGVAHTERKLSWVYQSLSGHMVPQYQPSSGYRQLEFLLGRIDSLSSTVPFTTKPGSNGGNGTYASISSGRSTSDLKMWL</sequence>
<protein>
    <recommendedName>
        <fullName evidence="7">Carboxypeptidase</fullName>
        <ecNumber evidence="7">3.4.16.-</ecNumber>
    </recommendedName>
</protein>
<dbReference type="GO" id="GO:0004185">
    <property type="term" value="F:serine-type carboxypeptidase activity"/>
    <property type="evidence" value="ECO:0007669"/>
    <property type="project" value="UniProtKB-UniRule"/>
</dbReference>
<keyword evidence="4 7" id="KW-0732">Signal</keyword>
<dbReference type="AlphaFoldDB" id="A0A9W4UCM6"/>
<reference evidence="9" key="1">
    <citation type="submission" date="2023-01" db="EMBL/GenBank/DDBJ databases">
        <authorList>
            <person name="Van Ghelder C."/>
            <person name="Rancurel C."/>
        </authorList>
    </citation>
    <scope>NUCLEOTIDE SEQUENCE</scope>
    <source>
        <strain evidence="9">CNCM I-4278</strain>
    </source>
</reference>
<dbReference type="GO" id="GO:0006508">
    <property type="term" value="P:proteolysis"/>
    <property type="evidence" value="ECO:0007669"/>
    <property type="project" value="UniProtKB-KW"/>
</dbReference>
<dbReference type="PROSITE" id="PS00131">
    <property type="entry name" value="CARBOXYPEPT_SER_SER"/>
    <property type="match status" value="1"/>
</dbReference>
<keyword evidence="2 7" id="KW-0121">Carboxypeptidase</keyword>
<feature type="chain" id="PRO_5041016168" description="Carboxypeptidase" evidence="7">
    <location>
        <begin position="19"/>
        <end position="549"/>
    </location>
</feature>
<dbReference type="PRINTS" id="PR00724">
    <property type="entry name" value="CRBOXYPTASEC"/>
</dbReference>
<feature type="region of interest" description="Disordered" evidence="8">
    <location>
        <begin position="521"/>
        <end position="549"/>
    </location>
</feature>
<keyword evidence="5 7" id="KW-0378">Hydrolase</keyword>
<dbReference type="EMBL" id="CAOQHR010000004">
    <property type="protein sequence ID" value="CAI6333565.1"/>
    <property type="molecule type" value="Genomic_DNA"/>
</dbReference>
<dbReference type="InterPro" id="IPR001563">
    <property type="entry name" value="Peptidase_S10"/>
</dbReference>
<evidence type="ECO:0000256" key="7">
    <source>
        <dbReference type="RuleBase" id="RU361156"/>
    </source>
</evidence>
<dbReference type="PANTHER" id="PTHR11802:SF479">
    <property type="entry name" value="CARBOXYPEPTIDASE"/>
    <property type="match status" value="1"/>
</dbReference>
<dbReference type="Gene3D" id="3.40.50.1820">
    <property type="entry name" value="alpha/beta hydrolase"/>
    <property type="match status" value="1"/>
</dbReference>
<name>A0A9W4UCM6_9PLEO</name>
<evidence type="ECO:0000256" key="5">
    <source>
        <dbReference type="ARBA" id="ARBA00022801"/>
    </source>
</evidence>
<comment type="caution">
    <text evidence="9">The sequence shown here is derived from an EMBL/GenBank/DDBJ whole genome shotgun (WGS) entry which is preliminary data.</text>
</comment>
<evidence type="ECO:0000256" key="3">
    <source>
        <dbReference type="ARBA" id="ARBA00022670"/>
    </source>
</evidence>
<evidence type="ECO:0000313" key="9">
    <source>
        <dbReference type="EMBL" id="CAI6333565.1"/>
    </source>
</evidence>
<evidence type="ECO:0000256" key="6">
    <source>
        <dbReference type="ARBA" id="ARBA00023180"/>
    </source>
</evidence>
<dbReference type="PANTHER" id="PTHR11802">
    <property type="entry name" value="SERINE PROTEASE FAMILY S10 SERINE CARBOXYPEPTIDASE"/>
    <property type="match status" value="1"/>
</dbReference>
<dbReference type="EC" id="3.4.16.-" evidence="7"/>
<dbReference type="Pfam" id="PF00450">
    <property type="entry name" value="Peptidase_S10"/>
    <property type="match status" value="1"/>
</dbReference>
<keyword evidence="10" id="KW-1185">Reference proteome</keyword>
<evidence type="ECO:0000256" key="2">
    <source>
        <dbReference type="ARBA" id="ARBA00022645"/>
    </source>
</evidence>
<dbReference type="Proteomes" id="UP001152607">
    <property type="component" value="Unassembled WGS sequence"/>
</dbReference>
<dbReference type="InterPro" id="IPR029058">
    <property type="entry name" value="AB_hydrolase_fold"/>
</dbReference>
<keyword evidence="3 7" id="KW-0645">Protease</keyword>
<feature type="signal peptide" evidence="7">
    <location>
        <begin position="1"/>
        <end position="18"/>
    </location>
</feature>
<dbReference type="FunFam" id="3.40.50.1820:FF:000118">
    <property type="entry name" value="Carboxypeptidase"/>
    <property type="match status" value="1"/>
</dbReference>
<accession>A0A9W4UCM6</accession>
<keyword evidence="6" id="KW-0325">Glycoprotein</keyword>